<proteinExistence type="predicted"/>
<comment type="caution">
    <text evidence="1">The sequence shown here is derived from an EMBL/GenBank/DDBJ whole genome shotgun (WGS) entry which is preliminary data.</text>
</comment>
<dbReference type="EMBL" id="JAENHP010000003">
    <property type="protein sequence ID" value="MBM2615980.1"/>
    <property type="molecule type" value="Genomic_DNA"/>
</dbReference>
<dbReference type="Proteomes" id="UP000632138">
    <property type="component" value="Unassembled WGS sequence"/>
</dbReference>
<sequence length="97" mass="10619">MNPVDATPREVTPPLIDTLLLDVDGVLQFPRAAFVAAIEHDYAWKSGFLAFQHELINDPAEARALVGDGELIRTVPAMWPAPARPESRPCAIEATRT</sequence>
<gene>
    <name evidence="1" type="ORF">JIG36_10470</name>
</gene>
<evidence type="ECO:0000313" key="2">
    <source>
        <dbReference type="Proteomes" id="UP000632138"/>
    </source>
</evidence>
<keyword evidence="2" id="KW-1185">Reference proteome</keyword>
<reference evidence="1 2" key="1">
    <citation type="submission" date="2021-01" db="EMBL/GenBank/DDBJ databases">
        <title>Actinoplanes sp. nov. LDG1-06 isolated from lichen.</title>
        <authorList>
            <person name="Saeng-In P."/>
            <person name="Phongsopitanun W."/>
            <person name="Kanchanasin P."/>
            <person name="Yuki M."/>
            <person name="Kudo T."/>
            <person name="Ohkuma M."/>
            <person name="Tanasupawat S."/>
        </authorList>
    </citation>
    <scope>NUCLEOTIDE SEQUENCE [LARGE SCALE GENOMIC DNA]</scope>
    <source>
        <strain evidence="1 2">LDG1-06</strain>
    </source>
</reference>
<organism evidence="1 2">
    <name type="scientific">Paractinoplanes ovalisporus</name>
    <dbReference type="NCBI Taxonomy" id="2810368"/>
    <lineage>
        <taxon>Bacteria</taxon>
        <taxon>Bacillati</taxon>
        <taxon>Actinomycetota</taxon>
        <taxon>Actinomycetes</taxon>
        <taxon>Micromonosporales</taxon>
        <taxon>Micromonosporaceae</taxon>
        <taxon>Paractinoplanes</taxon>
    </lineage>
</organism>
<evidence type="ECO:0000313" key="1">
    <source>
        <dbReference type="EMBL" id="MBM2615980.1"/>
    </source>
</evidence>
<name>A0ABS2A8B0_9ACTN</name>
<accession>A0ABS2A8B0</accession>
<dbReference type="RefSeq" id="WP_203375907.1">
    <property type="nucleotide sequence ID" value="NZ_JAENHP010000003.1"/>
</dbReference>
<protein>
    <submittedName>
        <fullName evidence="1">Uncharacterized protein</fullName>
    </submittedName>
</protein>